<evidence type="ECO:0000313" key="6">
    <source>
        <dbReference type="Proteomes" id="UP000630615"/>
    </source>
</evidence>
<organism evidence="5 6">
    <name type="scientific">Enterococcus wangshanyuanii</name>
    <dbReference type="NCBI Taxonomy" id="2005703"/>
    <lineage>
        <taxon>Bacteria</taxon>
        <taxon>Bacillati</taxon>
        <taxon>Bacillota</taxon>
        <taxon>Bacilli</taxon>
        <taxon>Lactobacillales</taxon>
        <taxon>Enterococcaceae</taxon>
        <taxon>Enterococcus</taxon>
    </lineage>
</organism>
<feature type="domain" description="Putative exodeoxyribonuclease 8 PDDEXK-like" evidence="4">
    <location>
        <begin position="18"/>
        <end position="246"/>
    </location>
</feature>
<keyword evidence="2" id="KW-0347">Helicase</keyword>
<dbReference type="InterPro" id="IPR016974">
    <property type="entry name" value="Uncharacterised_phage-assoc"/>
</dbReference>
<evidence type="ECO:0000313" key="5">
    <source>
        <dbReference type="EMBL" id="GGD05750.1"/>
    </source>
</evidence>
<keyword evidence="6" id="KW-1185">Reference proteome</keyword>
<evidence type="ECO:0000256" key="2">
    <source>
        <dbReference type="ARBA" id="ARBA00022806"/>
    </source>
</evidence>
<sequence length="261" mass="30267">MTTLNDENYYEKQWEFMSASQYKSFTVCEAKALAELTGEIPKENTEAFLVGNYVHSAFEGDEAHEQFKKDHEPEMLTKQGKLRAAFIVAEEMVQRLKKDTFFNNLYQGEKEVIITGKLHGEHWKGKIDCLNIEQGYFVDIKTTADIHKKIWSENRRVWIPFVEAYGYYEQMAIYKNLLEQKYKKEFTPYIIAVSKQSPCDLEAIEIREELLVVSLNNIKGNLERVSGVKNGEIKPRMCGKCDYCRGHKELSGFVSSEELIS</sequence>
<accession>A0ABQ1PWN3</accession>
<dbReference type="InterPro" id="IPR024432">
    <property type="entry name" value="Put_RecE_PDDEXK-like_dom"/>
</dbReference>
<dbReference type="RefSeq" id="WP_088269571.1">
    <property type="nucleotide sequence ID" value="NZ_BMKI01000026.1"/>
</dbReference>
<keyword evidence="2" id="KW-0378">Hydrolase</keyword>
<comment type="caution">
    <text evidence="5">The sequence shown here is derived from an EMBL/GenBank/DDBJ whole genome shotgun (WGS) entry which is preliminary data.</text>
</comment>
<dbReference type="Gene3D" id="3.90.320.10">
    <property type="match status" value="1"/>
</dbReference>
<gene>
    <name evidence="5" type="ORF">GCM10011573_38960</name>
</gene>
<proteinExistence type="predicted"/>
<dbReference type="Pfam" id="PF12684">
    <property type="entry name" value="DUF3799"/>
    <property type="match status" value="1"/>
</dbReference>
<dbReference type="EMBL" id="BMKI01000026">
    <property type="protein sequence ID" value="GGD05750.1"/>
    <property type="molecule type" value="Genomic_DNA"/>
</dbReference>
<evidence type="ECO:0000259" key="4">
    <source>
        <dbReference type="Pfam" id="PF12684"/>
    </source>
</evidence>
<name>A0ABQ1PWN3_9ENTE</name>
<keyword evidence="3" id="KW-0067">ATP-binding</keyword>
<dbReference type="InterPro" id="IPR011604">
    <property type="entry name" value="PDDEXK-like_dom_sf"/>
</dbReference>
<dbReference type="Proteomes" id="UP000630615">
    <property type="component" value="Unassembled WGS sequence"/>
</dbReference>
<evidence type="ECO:0000256" key="1">
    <source>
        <dbReference type="ARBA" id="ARBA00022741"/>
    </source>
</evidence>
<reference evidence="6" key="1">
    <citation type="journal article" date="2019" name="Int. J. Syst. Evol. Microbiol.">
        <title>The Global Catalogue of Microorganisms (GCM) 10K type strain sequencing project: providing services to taxonomists for standard genome sequencing and annotation.</title>
        <authorList>
            <consortium name="The Broad Institute Genomics Platform"/>
            <consortium name="The Broad Institute Genome Sequencing Center for Infectious Disease"/>
            <person name="Wu L."/>
            <person name="Ma J."/>
        </authorList>
    </citation>
    <scope>NUCLEOTIDE SEQUENCE [LARGE SCALE GENOMIC DNA]</scope>
    <source>
        <strain evidence="6">CGMCC 1.15942</strain>
    </source>
</reference>
<evidence type="ECO:0000256" key="3">
    <source>
        <dbReference type="ARBA" id="ARBA00022840"/>
    </source>
</evidence>
<keyword evidence="1" id="KW-0547">Nucleotide-binding</keyword>
<protein>
    <recommendedName>
        <fullName evidence="4">Putative exodeoxyribonuclease 8 PDDEXK-like domain-containing protein</fullName>
    </recommendedName>
</protein>
<dbReference type="PIRSF" id="PIRSF031475">
    <property type="entry name" value="UCP031475"/>
    <property type="match status" value="1"/>
</dbReference>